<dbReference type="Proteomes" id="UP001630127">
    <property type="component" value="Unassembled WGS sequence"/>
</dbReference>
<evidence type="ECO:0000313" key="3">
    <source>
        <dbReference type="Proteomes" id="UP001630127"/>
    </source>
</evidence>
<reference evidence="2 3" key="1">
    <citation type="submission" date="2024-11" db="EMBL/GenBank/DDBJ databases">
        <title>A near-complete genome assembly of Cinchona calisaya.</title>
        <authorList>
            <person name="Lian D.C."/>
            <person name="Zhao X.W."/>
            <person name="Wei L."/>
        </authorList>
    </citation>
    <scope>NUCLEOTIDE SEQUENCE [LARGE SCALE GENOMIC DNA]</scope>
    <source>
        <tissue evidence="2">Nenye</tissue>
    </source>
</reference>
<dbReference type="CDD" id="cd06222">
    <property type="entry name" value="RNase_H_like"/>
    <property type="match status" value="1"/>
</dbReference>
<accession>A0ABD3B0T3</accession>
<protein>
    <recommendedName>
        <fullName evidence="1">RNase H type-1 domain-containing protein</fullName>
    </recommendedName>
</protein>
<dbReference type="PANTHER" id="PTHR47074:SF48">
    <property type="entry name" value="POLYNUCLEOTIDYL TRANSFERASE, RIBONUCLEASE H-LIKE SUPERFAMILY PROTEIN"/>
    <property type="match status" value="1"/>
</dbReference>
<sequence>MMDGRSKMLERIIREMGKRKARAVIQENSQLEESGKRKMTFSEKDDQWIDELESFSKKLKSSYTVKSRYQLAIRRKEEETKRSKGEGGSRGNIRLAKIWKARNEKQFTSKVKESMHTSRKVVEEWLEFKDAVEGRGKQIPTPSSPFNFQDRWTPSPDNAIRLNDDVAIKGQHRKAAWGIVARNSQGKLLHTWAIPNLECRKPMVEEALAVWMTLIKAREQGWDNIEVQLDCQGVIKKIIEEDTKDAAL</sequence>
<feature type="domain" description="RNase H type-1" evidence="1">
    <location>
        <begin position="164"/>
        <end position="243"/>
    </location>
</feature>
<dbReference type="PANTHER" id="PTHR47074">
    <property type="entry name" value="BNAC02G40300D PROTEIN"/>
    <property type="match status" value="1"/>
</dbReference>
<dbReference type="InterPro" id="IPR036397">
    <property type="entry name" value="RNaseH_sf"/>
</dbReference>
<dbReference type="EMBL" id="JBJUIK010000001">
    <property type="protein sequence ID" value="KAL3537120.1"/>
    <property type="molecule type" value="Genomic_DNA"/>
</dbReference>
<gene>
    <name evidence="2" type="ORF">ACH5RR_000486</name>
</gene>
<dbReference type="InterPro" id="IPR002156">
    <property type="entry name" value="RNaseH_domain"/>
</dbReference>
<organism evidence="2 3">
    <name type="scientific">Cinchona calisaya</name>
    <dbReference type="NCBI Taxonomy" id="153742"/>
    <lineage>
        <taxon>Eukaryota</taxon>
        <taxon>Viridiplantae</taxon>
        <taxon>Streptophyta</taxon>
        <taxon>Embryophyta</taxon>
        <taxon>Tracheophyta</taxon>
        <taxon>Spermatophyta</taxon>
        <taxon>Magnoliopsida</taxon>
        <taxon>eudicotyledons</taxon>
        <taxon>Gunneridae</taxon>
        <taxon>Pentapetalae</taxon>
        <taxon>asterids</taxon>
        <taxon>lamiids</taxon>
        <taxon>Gentianales</taxon>
        <taxon>Rubiaceae</taxon>
        <taxon>Cinchonoideae</taxon>
        <taxon>Cinchoneae</taxon>
        <taxon>Cinchona</taxon>
    </lineage>
</organism>
<proteinExistence type="predicted"/>
<dbReference type="Gene3D" id="3.30.420.10">
    <property type="entry name" value="Ribonuclease H-like superfamily/Ribonuclease H"/>
    <property type="match status" value="1"/>
</dbReference>
<dbReference type="InterPro" id="IPR052929">
    <property type="entry name" value="RNase_H-like_EbsB-rel"/>
</dbReference>
<evidence type="ECO:0000313" key="2">
    <source>
        <dbReference type="EMBL" id="KAL3537120.1"/>
    </source>
</evidence>
<keyword evidence="3" id="KW-1185">Reference proteome</keyword>
<comment type="caution">
    <text evidence="2">The sequence shown here is derived from an EMBL/GenBank/DDBJ whole genome shotgun (WGS) entry which is preliminary data.</text>
</comment>
<dbReference type="AlphaFoldDB" id="A0ABD3B0T3"/>
<name>A0ABD3B0T3_9GENT</name>
<dbReference type="Pfam" id="PF13456">
    <property type="entry name" value="RVT_3"/>
    <property type="match status" value="1"/>
</dbReference>
<dbReference type="InterPro" id="IPR044730">
    <property type="entry name" value="RNase_H-like_dom_plant"/>
</dbReference>
<evidence type="ECO:0000259" key="1">
    <source>
        <dbReference type="Pfam" id="PF13456"/>
    </source>
</evidence>